<keyword evidence="3" id="KW-1185">Reference proteome</keyword>
<organism evidence="2 3">
    <name type="scientific">Mucuna pruriens</name>
    <name type="common">Velvet bean</name>
    <name type="synonym">Dolichos pruriens</name>
    <dbReference type="NCBI Taxonomy" id="157652"/>
    <lineage>
        <taxon>Eukaryota</taxon>
        <taxon>Viridiplantae</taxon>
        <taxon>Streptophyta</taxon>
        <taxon>Embryophyta</taxon>
        <taxon>Tracheophyta</taxon>
        <taxon>Spermatophyta</taxon>
        <taxon>Magnoliopsida</taxon>
        <taxon>eudicotyledons</taxon>
        <taxon>Gunneridae</taxon>
        <taxon>Pentapetalae</taxon>
        <taxon>rosids</taxon>
        <taxon>fabids</taxon>
        <taxon>Fabales</taxon>
        <taxon>Fabaceae</taxon>
        <taxon>Papilionoideae</taxon>
        <taxon>50 kb inversion clade</taxon>
        <taxon>NPAAA clade</taxon>
        <taxon>indigoferoid/millettioid clade</taxon>
        <taxon>Phaseoleae</taxon>
        <taxon>Mucuna</taxon>
    </lineage>
</organism>
<accession>A0A371I2K8</accession>
<gene>
    <name evidence="2" type="ORF">CR513_06350</name>
</gene>
<sequence>MVMTKTMLDPPLELPNVPTPILARVNPAAMTLAVGPLPGIHIPRVKPIHPKPVPQPLPVTPAVATATCPSLHPIPIVLPVHPIPLVPPTPTIIIHPTPGTLPSVKLPLVNVAVSEHLHPAPRRHPLLRLRPRPDRPEHRQRRRGTGHHGRRRLEPNRPERKWEREVEGEHERGGERDCGEEVQEEGTRDEEVEEQRALPPHAPQRAERGALRGDGYGEEGSVVGLEERRFGEGRRASLRRGVARWRRGNVDFDLRVELVAVVGVLLILERGRRIEIGRDAYAFFSDLNL</sequence>
<feature type="non-terminal residue" evidence="2">
    <location>
        <position position="1"/>
    </location>
</feature>
<feature type="compositionally biased region" description="Basic residues" evidence="1">
    <location>
        <begin position="120"/>
        <end position="130"/>
    </location>
</feature>
<comment type="caution">
    <text evidence="2">The sequence shown here is derived from an EMBL/GenBank/DDBJ whole genome shotgun (WGS) entry which is preliminary data.</text>
</comment>
<feature type="compositionally biased region" description="Basic and acidic residues" evidence="1">
    <location>
        <begin position="152"/>
        <end position="179"/>
    </location>
</feature>
<evidence type="ECO:0000313" key="3">
    <source>
        <dbReference type="Proteomes" id="UP000257109"/>
    </source>
</evidence>
<reference evidence="2" key="1">
    <citation type="submission" date="2018-05" db="EMBL/GenBank/DDBJ databases">
        <title>Draft genome of Mucuna pruriens seed.</title>
        <authorList>
            <person name="Nnadi N.E."/>
            <person name="Vos R."/>
            <person name="Hasami M.H."/>
            <person name="Devisetty U.K."/>
            <person name="Aguiy J.C."/>
        </authorList>
    </citation>
    <scope>NUCLEOTIDE SEQUENCE [LARGE SCALE GENOMIC DNA]</scope>
    <source>
        <strain evidence="2">JCA_2017</strain>
    </source>
</reference>
<dbReference type="Proteomes" id="UP000257109">
    <property type="component" value="Unassembled WGS sequence"/>
</dbReference>
<feature type="region of interest" description="Disordered" evidence="1">
    <location>
        <begin position="120"/>
        <end position="218"/>
    </location>
</feature>
<feature type="compositionally biased region" description="Acidic residues" evidence="1">
    <location>
        <begin position="180"/>
        <end position="193"/>
    </location>
</feature>
<name>A0A371I2K8_MUCPR</name>
<proteinExistence type="predicted"/>
<protein>
    <submittedName>
        <fullName evidence="2">Uncharacterized protein</fullName>
    </submittedName>
</protein>
<dbReference type="AlphaFoldDB" id="A0A371I2K8"/>
<feature type="compositionally biased region" description="Basic residues" evidence="1">
    <location>
        <begin position="138"/>
        <end position="151"/>
    </location>
</feature>
<evidence type="ECO:0000256" key="1">
    <source>
        <dbReference type="SAM" id="MobiDB-lite"/>
    </source>
</evidence>
<dbReference type="EMBL" id="QJKJ01001080">
    <property type="protein sequence ID" value="RDY09277.1"/>
    <property type="molecule type" value="Genomic_DNA"/>
</dbReference>
<evidence type="ECO:0000313" key="2">
    <source>
        <dbReference type="EMBL" id="RDY09277.1"/>
    </source>
</evidence>